<protein>
    <recommendedName>
        <fullName evidence="6">V-type proton ATPase subunit E</fullName>
    </recommendedName>
</protein>
<comment type="similarity">
    <text evidence="1">Belongs to the V-ATPase E subunit family.</text>
</comment>
<evidence type="ECO:0000313" key="5">
    <source>
        <dbReference type="Proteomes" id="UP000279029"/>
    </source>
</evidence>
<proteinExistence type="inferred from homology"/>
<dbReference type="EMBL" id="LR130778">
    <property type="protein sequence ID" value="VDN46772.1"/>
    <property type="molecule type" value="Genomic_DNA"/>
</dbReference>
<keyword evidence="3" id="KW-0406">Ion transport</keyword>
<organism evidence="4 5">
    <name type="scientific">Petrocella atlantisensis</name>
    <dbReference type="NCBI Taxonomy" id="2173034"/>
    <lineage>
        <taxon>Bacteria</taxon>
        <taxon>Bacillati</taxon>
        <taxon>Bacillota</taxon>
        <taxon>Clostridia</taxon>
        <taxon>Lachnospirales</taxon>
        <taxon>Vallitaleaceae</taxon>
        <taxon>Petrocella</taxon>
    </lineage>
</organism>
<dbReference type="Proteomes" id="UP000279029">
    <property type="component" value="Chromosome"/>
</dbReference>
<sequence length="198" mass="22696">MSKVDEKLARFSNDIMTDIGEERSMMLKEVEEREKKAYEAKELALLTQAYEKIQSALLKIDKEKNELMSKTLLDNRTRLLHKRLELVDEIFNESVARLQAFTKTEAYMPYLISLIEEGRRVLGVGNLEVCLNYSDHAIKDQVSATTGLKVVLESKQVNLVGGCKIYNRTSQKVVDYSFANALEDLREDFLHKCNLEVG</sequence>
<evidence type="ECO:0008006" key="6">
    <source>
        <dbReference type="Google" id="ProtNLM"/>
    </source>
</evidence>
<dbReference type="GO" id="GO:0033178">
    <property type="term" value="C:proton-transporting two-sector ATPase complex, catalytic domain"/>
    <property type="evidence" value="ECO:0007669"/>
    <property type="project" value="InterPro"/>
</dbReference>
<dbReference type="AlphaFoldDB" id="A0A3P7RVL3"/>
<dbReference type="InterPro" id="IPR038495">
    <property type="entry name" value="ATPase_E_C"/>
</dbReference>
<dbReference type="Pfam" id="PF01991">
    <property type="entry name" value="vATP-synt_E"/>
    <property type="match status" value="1"/>
</dbReference>
<dbReference type="KEGG" id="cbar:PATL70BA_0897"/>
<dbReference type="Gene3D" id="3.30.2320.30">
    <property type="entry name" value="ATP synthase, E subunit, C-terminal"/>
    <property type="match status" value="1"/>
</dbReference>
<dbReference type="GO" id="GO:0046961">
    <property type="term" value="F:proton-transporting ATPase activity, rotational mechanism"/>
    <property type="evidence" value="ECO:0007669"/>
    <property type="project" value="InterPro"/>
</dbReference>
<gene>
    <name evidence="4" type="ORF">PATL70BA_0897</name>
</gene>
<evidence type="ECO:0000313" key="4">
    <source>
        <dbReference type="EMBL" id="VDN46772.1"/>
    </source>
</evidence>
<keyword evidence="5" id="KW-1185">Reference proteome</keyword>
<accession>A0A3P7RVL3</accession>
<evidence type="ECO:0000256" key="3">
    <source>
        <dbReference type="ARBA" id="ARBA00023065"/>
    </source>
</evidence>
<keyword evidence="2" id="KW-0813">Transport</keyword>
<dbReference type="SUPFAM" id="SSF160527">
    <property type="entry name" value="V-type ATPase subunit E-like"/>
    <property type="match status" value="1"/>
</dbReference>
<reference evidence="4 5" key="1">
    <citation type="submission" date="2018-09" db="EMBL/GenBank/DDBJ databases">
        <authorList>
            <person name="Postec A."/>
        </authorList>
    </citation>
    <scope>NUCLEOTIDE SEQUENCE [LARGE SCALE GENOMIC DNA]</scope>
    <source>
        <strain evidence="4">70B-A</strain>
    </source>
</reference>
<dbReference type="InterPro" id="IPR002842">
    <property type="entry name" value="ATPase_V1_Esu"/>
</dbReference>
<name>A0A3P7RVL3_9FIRM</name>
<evidence type="ECO:0000256" key="1">
    <source>
        <dbReference type="ARBA" id="ARBA00005901"/>
    </source>
</evidence>
<evidence type="ECO:0000256" key="2">
    <source>
        <dbReference type="ARBA" id="ARBA00022448"/>
    </source>
</evidence>